<reference evidence="2 3" key="1">
    <citation type="journal article" date="2016" name="Nat. Commun.">
        <title>Thousands of microbial genomes shed light on interconnected biogeochemical processes in an aquifer system.</title>
        <authorList>
            <person name="Anantharaman K."/>
            <person name="Brown C.T."/>
            <person name="Hug L.A."/>
            <person name="Sharon I."/>
            <person name="Castelle C.J."/>
            <person name="Probst A.J."/>
            <person name="Thomas B.C."/>
            <person name="Singh A."/>
            <person name="Wilkins M.J."/>
            <person name="Karaoz U."/>
            <person name="Brodie E.L."/>
            <person name="Williams K.H."/>
            <person name="Hubbard S.S."/>
            <person name="Banfield J.F."/>
        </authorList>
    </citation>
    <scope>NUCLEOTIDE SEQUENCE [LARGE SCALE GENOMIC DNA]</scope>
</reference>
<dbReference type="Proteomes" id="UP000179279">
    <property type="component" value="Unassembled WGS sequence"/>
</dbReference>
<proteinExistence type="predicted"/>
<evidence type="ECO:0000313" key="2">
    <source>
        <dbReference type="EMBL" id="OGY30528.1"/>
    </source>
</evidence>
<dbReference type="AlphaFoldDB" id="A0A1G1WS12"/>
<dbReference type="CDD" id="cd03801">
    <property type="entry name" value="GT4_PimA-like"/>
    <property type="match status" value="1"/>
</dbReference>
<dbReference type="PANTHER" id="PTHR12526">
    <property type="entry name" value="GLYCOSYLTRANSFERASE"/>
    <property type="match status" value="1"/>
</dbReference>
<dbReference type="SUPFAM" id="SSF53756">
    <property type="entry name" value="UDP-Glycosyltransferase/glycogen phosphorylase"/>
    <property type="match status" value="1"/>
</dbReference>
<accession>A0A1G1WS12</accession>
<dbReference type="InterPro" id="IPR001296">
    <property type="entry name" value="Glyco_trans_1"/>
</dbReference>
<organism evidence="2 3">
    <name type="scientific">Candidatus Woykebacteria bacterium RIFCSPLOWO2_01_FULL_41_12</name>
    <dbReference type="NCBI Taxonomy" id="1802604"/>
    <lineage>
        <taxon>Bacteria</taxon>
        <taxon>Candidatus Woykeibacteriota</taxon>
    </lineage>
</organism>
<dbReference type="PANTHER" id="PTHR12526:SF630">
    <property type="entry name" value="GLYCOSYLTRANSFERASE"/>
    <property type="match status" value="1"/>
</dbReference>
<evidence type="ECO:0000259" key="1">
    <source>
        <dbReference type="Pfam" id="PF00534"/>
    </source>
</evidence>
<dbReference type="GO" id="GO:0016757">
    <property type="term" value="F:glycosyltransferase activity"/>
    <property type="evidence" value="ECO:0007669"/>
    <property type="project" value="InterPro"/>
</dbReference>
<name>A0A1G1WS12_9BACT</name>
<dbReference type="Gene3D" id="3.40.50.2000">
    <property type="entry name" value="Glycogen Phosphorylase B"/>
    <property type="match status" value="2"/>
</dbReference>
<dbReference type="Pfam" id="PF00534">
    <property type="entry name" value="Glycos_transf_1"/>
    <property type="match status" value="1"/>
</dbReference>
<evidence type="ECO:0000313" key="3">
    <source>
        <dbReference type="Proteomes" id="UP000179279"/>
    </source>
</evidence>
<sequence length="377" mass="42589">MKITVLSSTLSENALGRAYILAKALERNYEVEFIGLVTDKGVWPPCDTGEFPYIKIKKGNFFKNFFQIYQKISGDVVYAIKPLPASFGVALAAKVFSGKPLILDIDDWELGFNIQDYKEGKTSLLKFIRIYLTLATLEKLTFLANKLTTVSTFLNERFGNRGVFVPHGRDVEAFDLKKFDVEKTKKDLELTDKKVIMFLGSIKPHKGLEDLLSAAKLAAKKIEKLKVVLVGVNFQDIWTKKLIQENKNLVFPVGFIKFDEIPKYLAAADLVVLPQKDTLETKGQIPAKVFDAMSMAKPIISTDVSDIRKILDGCGVVIEPDNIEKLLEEIKLLLTDTEKAKELGAKAREKCVKEYSLKVMEDKLKDVFSQYEKKRTE</sequence>
<protein>
    <recommendedName>
        <fullName evidence="1">Glycosyl transferase family 1 domain-containing protein</fullName>
    </recommendedName>
</protein>
<gene>
    <name evidence="2" type="ORF">A3A57_00355</name>
</gene>
<dbReference type="EMBL" id="MHDA01000052">
    <property type="protein sequence ID" value="OGY30528.1"/>
    <property type="molecule type" value="Genomic_DNA"/>
</dbReference>
<comment type="caution">
    <text evidence="2">The sequence shown here is derived from an EMBL/GenBank/DDBJ whole genome shotgun (WGS) entry which is preliminary data.</text>
</comment>
<feature type="domain" description="Glycosyl transferase family 1" evidence="1">
    <location>
        <begin position="182"/>
        <end position="349"/>
    </location>
</feature>